<sequence length="284" mass="31924">MLSPIPSVSLVDPEDADALVCLEHLQFMEQLTPCSSVSTMFSNNECDSDEDEEDDIAIRAFDPATGLRSQSRYQLFKPDTLTNDLSDEEEGENEVELTLVNSVTTVKSAVKLSLILRFVNSALNKLQSTGDCPTVTIDSLTTNHLLIYIYAHLRTLAPEQQVSYINQIKVLHLGKSFSITKISDLAEINCPLTTLNLKHSPCFHFLICQQEKGFAMAPDNLVLQTMISDVPDTSVTYAEAIVKKFRKLTRRKSKNNNTASEQARELRRKHRIRQSVTFFVHAVM</sequence>
<accession>A0ACC2V6K8</accession>
<dbReference type="Proteomes" id="UP001241377">
    <property type="component" value="Unassembled WGS sequence"/>
</dbReference>
<evidence type="ECO:0000313" key="2">
    <source>
        <dbReference type="Proteomes" id="UP001241377"/>
    </source>
</evidence>
<dbReference type="EMBL" id="JASBWR010000108">
    <property type="protein sequence ID" value="KAJ9094804.1"/>
    <property type="molecule type" value="Genomic_DNA"/>
</dbReference>
<organism evidence="1 2">
    <name type="scientific">Naganishia cerealis</name>
    <dbReference type="NCBI Taxonomy" id="610337"/>
    <lineage>
        <taxon>Eukaryota</taxon>
        <taxon>Fungi</taxon>
        <taxon>Dikarya</taxon>
        <taxon>Basidiomycota</taxon>
        <taxon>Agaricomycotina</taxon>
        <taxon>Tremellomycetes</taxon>
        <taxon>Filobasidiales</taxon>
        <taxon>Filobasidiaceae</taxon>
        <taxon>Naganishia</taxon>
    </lineage>
</organism>
<protein>
    <submittedName>
        <fullName evidence="1">Uncharacterized protein</fullName>
    </submittedName>
</protein>
<comment type="caution">
    <text evidence="1">The sequence shown here is derived from an EMBL/GenBank/DDBJ whole genome shotgun (WGS) entry which is preliminary data.</text>
</comment>
<evidence type="ECO:0000313" key="1">
    <source>
        <dbReference type="EMBL" id="KAJ9094804.1"/>
    </source>
</evidence>
<proteinExistence type="predicted"/>
<gene>
    <name evidence="1" type="ORF">QFC19_007838</name>
</gene>
<name>A0ACC2V6K8_9TREE</name>
<keyword evidence="2" id="KW-1185">Reference proteome</keyword>
<reference evidence="1" key="1">
    <citation type="submission" date="2023-04" db="EMBL/GenBank/DDBJ databases">
        <title>Draft Genome sequencing of Naganishia species isolated from polar environments using Oxford Nanopore Technology.</title>
        <authorList>
            <person name="Leo P."/>
            <person name="Venkateswaran K."/>
        </authorList>
    </citation>
    <scope>NUCLEOTIDE SEQUENCE</scope>
    <source>
        <strain evidence="1">MNA-CCFEE 5261</strain>
    </source>
</reference>